<proteinExistence type="predicted"/>
<dbReference type="AlphaFoldDB" id="W1IPE3"/>
<evidence type="ECO:0008006" key="3">
    <source>
        <dbReference type="Google" id="ProtNLM"/>
    </source>
</evidence>
<comment type="caution">
    <text evidence="1">The sequence shown here is derived from an EMBL/GenBank/DDBJ whole genome shotgun (WGS) entry which is preliminary data.</text>
</comment>
<sequence length="41" mass="4848">MPKRADIPHEYEYPLTALNSSFDNDRINLFIVIKHAVKKYV</sequence>
<organism evidence="1 2">
    <name type="scientific">Xenorhabdus cabanillasii JM26</name>
    <dbReference type="NCBI Taxonomy" id="1427517"/>
    <lineage>
        <taxon>Bacteria</taxon>
        <taxon>Pseudomonadati</taxon>
        <taxon>Pseudomonadota</taxon>
        <taxon>Gammaproteobacteria</taxon>
        <taxon>Enterobacterales</taxon>
        <taxon>Morganellaceae</taxon>
        <taxon>Xenorhabdus</taxon>
    </lineage>
</organism>
<reference evidence="1 2" key="1">
    <citation type="submission" date="2013-11" db="EMBL/GenBank/DDBJ databases">
        <title>Draft genome sequence and annotation of the entomopathogenic bacterium, Xenorhabdus cabanillasi strain JM26.</title>
        <authorList>
            <person name="Gualtieri M."/>
            <person name="Ogier J.C."/>
            <person name="Pages S."/>
            <person name="Givaudan A."/>
            <person name="Gaudriault S."/>
        </authorList>
    </citation>
    <scope>NUCLEOTIDE SEQUENCE [LARGE SCALE GENOMIC DNA]</scope>
    <source>
        <strain evidence="1 2">JM26</strain>
    </source>
</reference>
<protein>
    <recommendedName>
        <fullName evidence="3">Transposase</fullName>
    </recommendedName>
</protein>
<evidence type="ECO:0000313" key="1">
    <source>
        <dbReference type="EMBL" id="CDL80309.1"/>
    </source>
</evidence>
<gene>
    <name evidence="1" type="ORF">XCR1_1430071</name>
</gene>
<dbReference type="EMBL" id="CBXE010000050">
    <property type="protein sequence ID" value="CDL80309.1"/>
    <property type="molecule type" value="Genomic_DNA"/>
</dbReference>
<evidence type="ECO:0000313" key="2">
    <source>
        <dbReference type="Proteomes" id="UP000019197"/>
    </source>
</evidence>
<accession>W1IPE3</accession>
<dbReference type="Proteomes" id="UP000019197">
    <property type="component" value="Unassembled WGS sequence"/>
</dbReference>
<name>W1IPE3_9GAMM</name>